<dbReference type="AlphaFoldDB" id="A0A8H9GPT0"/>
<keyword evidence="7" id="KW-1185">Reference proteome</keyword>
<evidence type="ECO:0000313" key="6">
    <source>
        <dbReference type="EMBL" id="GGM44540.1"/>
    </source>
</evidence>
<evidence type="ECO:0000256" key="4">
    <source>
        <dbReference type="PROSITE-ProRule" id="PRU00335"/>
    </source>
</evidence>
<feature type="DNA-binding region" description="H-T-H motif" evidence="4">
    <location>
        <begin position="22"/>
        <end position="41"/>
    </location>
</feature>
<dbReference type="InterPro" id="IPR001647">
    <property type="entry name" value="HTH_TetR"/>
</dbReference>
<feature type="domain" description="HTH tetR-type" evidence="5">
    <location>
        <begin position="1"/>
        <end position="59"/>
    </location>
</feature>
<accession>A0A8H9GPT0</accession>
<evidence type="ECO:0000256" key="3">
    <source>
        <dbReference type="ARBA" id="ARBA00023163"/>
    </source>
</evidence>
<dbReference type="SUPFAM" id="SSF46689">
    <property type="entry name" value="Homeodomain-like"/>
    <property type="match status" value="1"/>
</dbReference>
<dbReference type="InterPro" id="IPR050109">
    <property type="entry name" value="HTH-type_TetR-like_transc_reg"/>
</dbReference>
<dbReference type="SUPFAM" id="SSF48498">
    <property type="entry name" value="Tetracyclin repressor-like, C-terminal domain"/>
    <property type="match status" value="1"/>
</dbReference>
<sequence>MATRSEILDAALDVLRRGDMLTLDAVARAAGLTKPGVVHHFATKEVLALSVLDHLLDQWERELRARAGADGTPRDLLRAYVEHTLLGKMDAADLAVLADPKLRDTLSARWTERMNAWFGGSRDPRLAVARLVADGAWIDRCLGLLELDESERAATLALVTSLIDQAGES</sequence>
<dbReference type="InterPro" id="IPR036271">
    <property type="entry name" value="Tet_transcr_reg_TetR-rel_C_sf"/>
</dbReference>
<reference evidence="6" key="2">
    <citation type="submission" date="2020-09" db="EMBL/GenBank/DDBJ databases">
        <authorList>
            <person name="Sun Q."/>
            <person name="Ohkuma M."/>
        </authorList>
    </citation>
    <scope>NUCLEOTIDE SEQUENCE</scope>
    <source>
        <strain evidence="6">JCM 3051</strain>
    </source>
</reference>
<dbReference type="GO" id="GO:0003700">
    <property type="term" value="F:DNA-binding transcription factor activity"/>
    <property type="evidence" value="ECO:0007669"/>
    <property type="project" value="TreeGrafter"/>
</dbReference>
<dbReference type="GO" id="GO:0000976">
    <property type="term" value="F:transcription cis-regulatory region binding"/>
    <property type="evidence" value="ECO:0007669"/>
    <property type="project" value="TreeGrafter"/>
</dbReference>
<dbReference type="PANTHER" id="PTHR30055:SF234">
    <property type="entry name" value="HTH-TYPE TRANSCRIPTIONAL REGULATOR BETI"/>
    <property type="match status" value="1"/>
</dbReference>
<reference evidence="6" key="1">
    <citation type="journal article" date="2014" name="Int. J. Syst. Evol. Microbiol.">
        <title>Complete genome sequence of Corynebacterium casei LMG S-19264T (=DSM 44701T), isolated from a smear-ripened cheese.</title>
        <authorList>
            <consortium name="US DOE Joint Genome Institute (JGI-PGF)"/>
            <person name="Walter F."/>
            <person name="Albersmeier A."/>
            <person name="Kalinowski J."/>
            <person name="Ruckert C."/>
        </authorList>
    </citation>
    <scope>NUCLEOTIDE SEQUENCE</scope>
    <source>
        <strain evidence="6">JCM 3051</strain>
    </source>
</reference>
<dbReference type="InterPro" id="IPR009057">
    <property type="entry name" value="Homeodomain-like_sf"/>
</dbReference>
<gene>
    <name evidence="6" type="ORF">GCM10010102_44940</name>
</gene>
<dbReference type="PANTHER" id="PTHR30055">
    <property type="entry name" value="HTH-TYPE TRANSCRIPTIONAL REGULATOR RUTR"/>
    <property type="match status" value="1"/>
</dbReference>
<name>A0A8H9GPT0_9MICO</name>
<evidence type="ECO:0000256" key="1">
    <source>
        <dbReference type="ARBA" id="ARBA00023015"/>
    </source>
</evidence>
<protein>
    <submittedName>
        <fullName evidence="6">TetR family transcriptional regulator</fullName>
    </submittedName>
</protein>
<proteinExistence type="predicted"/>
<dbReference type="Proteomes" id="UP000655589">
    <property type="component" value="Unassembled WGS sequence"/>
</dbReference>
<keyword evidence="1" id="KW-0805">Transcription regulation</keyword>
<comment type="caution">
    <text evidence="6">The sequence shown here is derived from an EMBL/GenBank/DDBJ whole genome shotgun (WGS) entry which is preliminary data.</text>
</comment>
<dbReference type="PROSITE" id="PS50977">
    <property type="entry name" value="HTH_TETR_2"/>
    <property type="match status" value="1"/>
</dbReference>
<dbReference type="Pfam" id="PF00440">
    <property type="entry name" value="TetR_N"/>
    <property type="match status" value="1"/>
</dbReference>
<dbReference type="Gene3D" id="1.10.357.10">
    <property type="entry name" value="Tetracycline Repressor, domain 2"/>
    <property type="match status" value="1"/>
</dbReference>
<evidence type="ECO:0000256" key="2">
    <source>
        <dbReference type="ARBA" id="ARBA00023125"/>
    </source>
</evidence>
<keyword evidence="3" id="KW-0804">Transcription</keyword>
<organism evidence="6 7">
    <name type="scientific">Promicromonospora citrea</name>
    <dbReference type="NCBI Taxonomy" id="43677"/>
    <lineage>
        <taxon>Bacteria</taxon>
        <taxon>Bacillati</taxon>
        <taxon>Actinomycetota</taxon>
        <taxon>Actinomycetes</taxon>
        <taxon>Micrococcales</taxon>
        <taxon>Promicromonosporaceae</taxon>
        <taxon>Promicromonospora</taxon>
    </lineage>
</organism>
<evidence type="ECO:0000313" key="7">
    <source>
        <dbReference type="Proteomes" id="UP000655589"/>
    </source>
</evidence>
<dbReference type="EMBL" id="BMPT01000031">
    <property type="protein sequence ID" value="GGM44540.1"/>
    <property type="molecule type" value="Genomic_DNA"/>
</dbReference>
<dbReference type="Pfam" id="PF17937">
    <property type="entry name" value="TetR_C_28"/>
    <property type="match status" value="1"/>
</dbReference>
<dbReference type="InterPro" id="IPR041479">
    <property type="entry name" value="TetR_CgmR_C"/>
</dbReference>
<dbReference type="RefSeq" id="WP_171106633.1">
    <property type="nucleotide sequence ID" value="NZ_BMPT01000031.1"/>
</dbReference>
<keyword evidence="2 4" id="KW-0238">DNA-binding</keyword>
<evidence type="ECO:0000259" key="5">
    <source>
        <dbReference type="PROSITE" id="PS50977"/>
    </source>
</evidence>